<organism evidence="2 3">
    <name type="scientific">Loigolactobacillus jiayinensis</name>
    <dbReference type="NCBI Taxonomy" id="2486016"/>
    <lineage>
        <taxon>Bacteria</taxon>
        <taxon>Bacillati</taxon>
        <taxon>Bacillota</taxon>
        <taxon>Bacilli</taxon>
        <taxon>Lactobacillales</taxon>
        <taxon>Lactobacillaceae</taxon>
        <taxon>Loigolactobacillus</taxon>
    </lineage>
</organism>
<evidence type="ECO:0000259" key="1">
    <source>
        <dbReference type="Pfam" id="PF08281"/>
    </source>
</evidence>
<sequence>MKSEIEVTKIFIHYIRQSVMRKSFELYRIDKKKVPVIPYENFIIENLLKAESPQMLEKMSFNDVWQMEDFIENDALALAVSELLSRQKFILYWKYVEDASDAQIGELLGISQQAVNKQRNQIITHLAQSIYN</sequence>
<accession>A0ABW1RCZ5</accession>
<dbReference type="SUPFAM" id="SSF88659">
    <property type="entry name" value="Sigma3 and sigma4 domains of RNA polymerase sigma factors"/>
    <property type="match status" value="1"/>
</dbReference>
<evidence type="ECO:0000313" key="2">
    <source>
        <dbReference type="EMBL" id="MFC6169694.1"/>
    </source>
</evidence>
<dbReference type="Pfam" id="PF08281">
    <property type="entry name" value="Sigma70_r4_2"/>
    <property type="match status" value="1"/>
</dbReference>
<dbReference type="InterPro" id="IPR013324">
    <property type="entry name" value="RNA_pol_sigma_r3/r4-like"/>
</dbReference>
<dbReference type="EMBL" id="JBHSSL010000023">
    <property type="protein sequence ID" value="MFC6169694.1"/>
    <property type="molecule type" value="Genomic_DNA"/>
</dbReference>
<dbReference type="InterPro" id="IPR036388">
    <property type="entry name" value="WH-like_DNA-bd_sf"/>
</dbReference>
<comment type="caution">
    <text evidence="2">The sequence shown here is derived from an EMBL/GenBank/DDBJ whole genome shotgun (WGS) entry which is preliminary data.</text>
</comment>
<proteinExistence type="predicted"/>
<keyword evidence="3" id="KW-1185">Reference proteome</keyword>
<feature type="domain" description="RNA polymerase sigma factor 70 region 4 type 2" evidence="1">
    <location>
        <begin position="75"/>
        <end position="121"/>
    </location>
</feature>
<evidence type="ECO:0000313" key="3">
    <source>
        <dbReference type="Proteomes" id="UP001596289"/>
    </source>
</evidence>
<dbReference type="RefSeq" id="WP_125553119.1">
    <property type="nucleotide sequence ID" value="NZ_JBHSSL010000023.1"/>
</dbReference>
<dbReference type="Proteomes" id="UP001596289">
    <property type="component" value="Unassembled WGS sequence"/>
</dbReference>
<name>A0ABW1RCZ5_9LACO</name>
<dbReference type="InterPro" id="IPR013249">
    <property type="entry name" value="RNA_pol_sigma70_r4_t2"/>
</dbReference>
<dbReference type="Gene3D" id="1.10.10.10">
    <property type="entry name" value="Winged helix-like DNA-binding domain superfamily/Winged helix DNA-binding domain"/>
    <property type="match status" value="1"/>
</dbReference>
<gene>
    <name evidence="2" type="ORF">ACFQGP_03775</name>
</gene>
<protein>
    <submittedName>
        <fullName evidence="2">Sigma factor-like helix-turn-helix DNA-binding protein</fullName>
    </submittedName>
</protein>
<reference evidence="3" key="1">
    <citation type="journal article" date="2019" name="Int. J. Syst. Evol. Microbiol.">
        <title>The Global Catalogue of Microorganisms (GCM) 10K type strain sequencing project: providing services to taxonomists for standard genome sequencing and annotation.</title>
        <authorList>
            <consortium name="The Broad Institute Genomics Platform"/>
            <consortium name="The Broad Institute Genome Sequencing Center for Infectious Disease"/>
            <person name="Wu L."/>
            <person name="Ma J."/>
        </authorList>
    </citation>
    <scope>NUCLEOTIDE SEQUENCE [LARGE SCALE GENOMIC DNA]</scope>
    <source>
        <strain evidence="3">CCM 8904</strain>
    </source>
</reference>